<accession>A0A5C3L0P2</accession>
<protein>
    <submittedName>
        <fullName evidence="3">Uncharacterized protein</fullName>
    </submittedName>
</protein>
<keyword evidence="4" id="KW-1185">Reference proteome</keyword>
<keyword evidence="2" id="KW-0732">Signal</keyword>
<keyword evidence="1" id="KW-0812">Transmembrane</keyword>
<evidence type="ECO:0000313" key="3">
    <source>
        <dbReference type="EMBL" id="TFK26479.1"/>
    </source>
</evidence>
<feature type="transmembrane region" description="Helical" evidence="1">
    <location>
        <begin position="240"/>
        <end position="257"/>
    </location>
</feature>
<dbReference type="OrthoDB" id="2536450at2759"/>
<dbReference type="EMBL" id="ML210174">
    <property type="protein sequence ID" value="TFK26479.1"/>
    <property type="molecule type" value="Genomic_DNA"/>
</dbReference>
<feature type="chain" id="PRO_5022867332" evidence="2">
    <location>
        <begin position="17"/>
        <end position="258"/>
    </location>
</feature>
<dbReference type="PANTHER" id="PTHR34862:SF1">
    <property type="entry name" value="SPARK DOMAIN-CONTAINING PROTEIN"/>
    <property type="match status" value="1"/>
</dbReference>
<reference evidence="3 4" key="1">
    <citation type="journal article" date="2019" name="Nat. Ecol. Evol.">
        <title>Megaphylogeny resolves global patterns of mushroom evolution.</title>
        <authorList>
            <person name="Varga T."/>
            <person name="Krizsan K."/>
            <person name="Foldi C."/>
            <person name="Dima B."/>
            <person name="Sanchez-Garcia M."/>
            <person name="Sanchez-Ramirez S."/>
            <person name="Szollosi G.J."/>
            <person name="Szarkandi J.G."/>
            <person name="Papp V."/>
            <person name="Albert L."/>
            <person name="Andreopoulos W."/>
            <person name="Angelini C."/>
            <person name="Antonin V."/>
            <person name="Barry K.W."/>
            <person name="Bougher N.L."/>
            <person name="Buchanan P."/>
            <person name="Buyck B."/>
            <person name="Bense V."/>
            <person name="Catcheside P."/>
            <person name="Chovatia M."/>
            <person name="Cooper J."/>
            <person name="Damon W."/>
            <person name="Desjardin D."/>
            <person name="Finy P."/>
            <person name="Geml J."/>
            <person name="Haridas S."/>
            <person name="Hughes K."/>
            <person name="Justo A."/>
            <person name="Karasinski D."/>
            <person name="Kautmanova I."/>
            <person name="Kiss B."/>
            <person name="Kocsube S."/>
            <person name="Kotiranta H."/>
            <person name="LaButti K.M."/>
            <person name="Lechner B.E."/>
            <person name="Liimatainen K."/>
            <person name="Lipzen A."/>
            <person name="Lukacs Z."/>
            <person name="Mihaltcheva S."/>
            <person name="Morgado L.N."/>
            <person name="Niskanen T."/>
            <person name="Noordeloos M.E."/>
            <person name="Ohm R.A."/>
            <person name="Ortiz-Santana B."/>
            <person name="Ovrebo C."/>
            <person name="Racz N."/>
            <person name="Riley R."/>
            <person name="Savchenko A."/>
            <person name="Shiryaev A."/>
            <person name="Soop K."/>
            <person name="Spirin V."/>
            <person name="Szebenyi C."/>
            <person name="Tomsovsky M."/>
            <person name="Tulloss R.E."/>
            <person name="Uehling J."/>
            <person name="Grigoriev I.V."/>
            <person name="Vagvolgyi C."/>
            <person name="Papp T."/>
            <person name="Martin F.M."/>
            <person name="Miettinen O."/>
            <person name="Hibbett D.S."/>
            <person name="Nagy L.G."/>
        </authorList>
    </citation>
    <scope>NUCLEOTIDE SEQUENCE [LARGE SCALE GENOMIC DNA]</scope>
    <source>
        <strain evidence="3 4">CBS 121175</strain>
    </source>
</reference>
<dbReference type="PANTHER" id="PTHR34862">
    <property type="entry name" value="SPARK DOMAIN-CONTAINING PROTEIN"/>
    <property type="match status" value="1"/>
</dbReference>
<sequence length="258" mass="26181">MFSVLFLSALAAYASAQSTGCSRTLSSVALNPDAAGCLNTIALIPLVNGNSSESLVPAVDNWLSGLCRAAPCSNETLAAVVTNITEGCANDVELFGNIGQSTGAVISLVQEYYPLVRSIACLTDDGDNCIVKTLQDIEGAVGTLSIGNIVTQFLNGSNPVPLDLLCTDCVKAAYNLIADAIPSLASNNETITQVEAQCGANFTDGVTPSGIAQSASANGTSNVSSTSAAAKAFGSHTTSFAFGTAFVAIAFSVFCILA</sequence>
<organism evidence="3 4">
    <name type="scientific">Coprinopsis marcescibilis</name>
    <name type="common">Agaric fungus</name>
    <name type="synonym">Psathyrella marcescibilis</name>
    <dbReference type="NCBI Taxonomy" id="230819"/>
    <lineage>
        <taxon>Eukaryota</taxon>
        <taxon>Fungi</taxon>
        <taxon>Dikarya</taxon>
        <taxon>Basidiomycota</taxon>
        <taxon>Agaricomycotina</taxon>
        <taxon>Agaricomycetes</taxon>
        <taxon>Agaricomycetidae</taxon>
        <taxon>Agaricales</taxon>
        <taxon>Agaricineae</taxon>
        <taxon>Psathyrellaceae</taxon>
        <taxon>Coprinopsis</taxon>
    </lineage>
</organism>
<keyword evidence="1" id="KW-0472">Membrane</keyword>
<name>A0A5C3L0P2_COPMA</name>
<proteinExistence type="predicted"/>
<gene>
    <name evidence="3" type="ORF">FA15DRAFT_667360</name>
</gene>
<dbReference type="AlphaFoldDB" id="A0A5C3L0P2"/>
<keyword evidence="1" id="KW-1133">Transmembrane helix</keyword>
<feature type="signal peptide" evidence="2">
    <location>
        <begin position="1"/>
        <end position="16"/>
    </location>
</feature>
<dbReference type="Proteomes" id="UP000307440">
    <property type="component" value="Unassembled WGS sequence"/>
</dbReference>
<evidence type="ECO:0000256" key="1">
    <source>
        <dbReference type="SAM" id="Phobius"/>
    </source>
</evidence>
<evidence type="ECO:0000313" key="4">
    <source>
        <dbReference type="Proteomes" id="UP000307440"/>
    </source>
</evidence>
<evidence type="ECO:0000256" key="2">
    <source>
        <dbReference type="SAM" id="SignalP"/>
    </source>
</evidence>